<dbReference type="SMART" id="SM00493">
    <property type="entry name" value="TOPRIM"/>
    <property type="match status" value="1"/>
</dbReference>
<dbReference type="SMART" id="SM00437">
    <property type="entry name" value="TOP1Ac"/>
    <property type="match status" value="1"/>
</dbReference>
<dbReference type="CDD" id="cd00186">
    <property type="entry name" value="TOP1Ac"/>
    <property type="match status" value="1"/>
</dbReference>
<dbReference type="PANTHER" id="PTHR11390:SF21">
    <property type="entry name" value="DNA TOPOISOMERASE 3-ALPHA"/>
    <property type="match status" value="1"/>
</dbReference>
<proteinExistence type="inferred from homology"/>
<evidence type="ECO:0000256" key="1">
    <source>
        <dbReference type="ARBA" id="ARBA00000213"/>
    </source>
</evidence>
<sequence>MKLYIAEKPSLGRAIAAVLPKPHTKNDGYIQAANGDVVTWCIGHILEQAEPEAYNSEFKQWRFEHLPIVPQQWQLNPKAKTKKQLGVIRKLVKQATILVHAGDPDREGQLLVDEVIDYLNVPEVKKRNTKRLLISDLNASAVKRALQQLKDNRDFAALSVSALARSRADWLYGINLTRAYTLQGQKSGFNGVLSVGRVQTPILGLVVQRDQDIASFVPHDYYEVLADIQTPAGECFKVKWRPSEACRPYMDDQQRVIVKALAENVIRRIQNQAATVTQLKQQQKKQNAPLPYNLSALQIDASKQFNMNAKSVLDTCQSLYEKHKLVTYPRSDCRYLPKEHLNQAPNIIGQLSQSSEKYADWAKQADSSLVSKAWNDSKVGAHHAIVPTEKSAANITLSAYEQNVYFLIVRQYLAQFYPAYLYLQTQVELEIAGGKFAVTANTPQQLGWKTLFGKKQQAKKHQVEHTAQVSRNTSSNKQGYSDNHMEDSQGLEQQTLPPLVEGQVLHCLQGNLLSKQTQPPKPYTDATLLSAMTGIAKFVKNPDIRKILKETDGLGTEATRAGIIDLLFKRQFLQKQGKSILATELGKALVNALPDTATTPDMTAHWESTLNAISERQTQYQDFMLPLQASLQQLVQQAQHQVMTNLPKQQQAKGKKRFYKRKKKAA</sequence>
<evidence type="ECO:0000259" key="10">
    <source>
        <dbReference type="PROSITE" id="PS50880"/>
    </source>
</evidence>
<feature type="binding site" evidence="8">
    <location>
        <position position="105"/>
    </location>
    <ligand>
        <name>Mg(2+)</name>
        <dbReference type="ChEBI" id="CHEBI:18420"/>
        <label>2</label>
    </ligand>
</feature>
<keyword evidence="5 8" id="KW-0799">Topoisomerase</keyword>
<dbReference type="NCBIfam" id="NF005829">
    <property type="entry name" value="PRK07726.1"/>
    <property type="match status" value="1"/>
</dbReference>
<evidence type="ECO:0000259" key="11">
    <source>
        <dbReference type="PROSITE" id="PS52039"/>
    </source>
</evidence>
<feature type="site" description="Interaction with DNA" evidence="8">
    <location>
        <position position="178"/>
    </location>
</feature>
<feature type="active site" description="O-(5'-phospho-DNA)-tyrosine intermediate" evidence="8">
    <location>
        <position position="328"/>
    </location>
</feature>
<gene>
    <name evidence="8" type="primary">topB</name>
    <name evidence="12" type="ORF">C2869_10620</name>
</gene>
<dbReference type="GO" id="GO:0006281">
    <property type="term" value="P:DNA repair"/>
    <property type="evidence" value="ECO:0007669"/>
    <property type="project" value="TreeGrafter"/>
</dbReference>
<evidence type="ECO:0000313" key="12">
    <source>
        <dbReference type="EMBL" id="AWB66857.1"/>
    </source>
</evidence>
<evidence type="ECO:0000256" key="6">
    <source>
        <dbReference type="ARBA" id="ARBA00023125"/>
    </source>
</evidence>
<dbReference type="EMBL" id="CP026604">
    <property type="protein sequence ID" value="AWB66857.1"/>
    <property type="molecule type" value="Genomic_DNA"/>
</dbReference>
<dbReference type="InterPro" id="IPR023405">
    <property type="entry name" value="Topo_IA_core_domain"/>
</dbReference>
<dbReference type="Gene3D" id="1.10.460.10">
    <property type="entry name" value="Topoisomerase I, domain 2"/>
    <property type="match status" value="1"/>
</dbReference>
<dbReference type="OrthoDB" id="9803554at2"/>
<feature type="compositionally biased region" description="Basic residues" evidence="9">
    <location>
        <begin position="653"/>
        <end position="666"/>
    </location>
</feature>
<feature type="region of interest" description="Disordered" evidence="9">
    <location>
        <begin position="461"/>
        <end position="489"/>
    </location>
</feature>
<evidence type="ECO:0000256" key="3">
    <source>
        <dbReference type="ARBA" id="ARBA00022723"/>
    </source>
</evidence>
<keyword evidence="7 8" id="KW-0413">Isomerase</keyword>
<dbReference type="InterPro" id="IPR013824">
    <property type="entry name" value="Topo_IA_cen_sub1"/>
</dbReference>
<dbReference type="InterPro" id="IPR013825">
    <property type="entry name" value="Topo_IA_cen_sub2"/>
</dbReference>
<dbReference type="PROSITE" id="PS50880">
    <property type="entry name" value="TOPRIM"/>
    <property type="match status" value="1"/>
</dbReference>
<feature type="site" description="Interaction with DNA" evidence="8">
    <location>
        <position position="170"/>
    </location>
</feature>
<dbReference type="FunFam" id="3.40.50.140:FF:000004">
    <property type="entry name" value="DNA topoisomerase 3"/>
    <property type="match status" value="1"/>
</dbReference>
<feature type="binding site" evidence="8">
    <location>
        <position position="103"/>
    </location>
    <ligand>
        <name>Mg(2+)</name>
        <dbReference type="ChEBI" id="CHEBI:18420"/>
        <label>2</label>
    </ligand>
</feature>
<dbReference type="RefSeq" id="WP_108602913.1">
    <property type="nucleotide sequence ID" value="NZ_CP026604.1"/>
</dbReference>
<organism evidence="12 13">
    <name type="scientific">Saccharobesus litoralis</name>
    <dbReference type="NCBI Taxonomy" id="2172099"/>
    <lineage>
        <taxon>Bacteria</taxon>
        <taxon>Pseudomonadati</taxon>
        <taxon>Pseudomonadota</taxon>
        <taxon>Gammaproteobacteria</taxon>
        <taxon>Alteromonadales</taxon>
        <taxon>Alteromonadaceae</taxon>
        <taxon>Saccharobesus</taxon>
    </lineage>
</organism>
<dbReference type="InterPro" id="IPR005738">
    <property type="entry name" value="TopoIII"/>
</dbReference>
<dbReference type="InterPro" id="IPR003601">
    <property type="entry name" value="Topo_IA_2"/>
</dbReference>
<reference evidence="12 13" key="1">
    <citation type="submission" date="2018-01" db="EMBL/GenBank/DDBJ databases">
        <title>Genome sequence of a Cantenovulum-like bacteria.</title>
        <authorList>
            <person name="Tan W.R."/>
            <person name="Lau N.-S."/>
            <person name="Go F."/>
            <person name="Amirul A.-A.A."/>
        </authorList>
    </citation>
    <scope>NUCLEOTIDE SEQUENCE [LARGE SCALE GENOMIC DNA]</scope>
    <source>
        <strain evidence="12 13">CCB-QB4</strain>
    </source>
</reference>
<name>A0A2S0VRL1_9ALTE</name>
<keyword evidence="6 8" id="KW-0238">DNA-binding</keyword>
<feature type="region of interest" description="Disordered" evidence="9">
    <location>
        <begin position="646"/>
        <end position="666"/>
    </location>
</feature>
<dbReference type="SMART" id="SM00436">
    <property type="entry name" value="TOP1Bc"/>
    <property type="match status" value="1"/>
</dbReference>
<dbReference type="InterPro" id="IPR013497">
    <property type="entry name" value="Topo_IA_cen"/>
</dbReference>
<dbReference type="PROSITE" id="PS00396">
    <property type="entry name" value="TOPO_IA_1"/>
    <property type="match status" value="1"/>
</dbReference>
<dbReference type="Pfam" id="PF01751">
    <property type="entry name" value="Toprim"/>
    <property type="match status" value="1"/>
</dbReference>
<feature type="site" description="Interaction with DNA" evidence="8">
    <location>
        <position position="61"/>
    </location>
</feature>
<dbReference type="EC" id="5.6.2.1" evidence="8"/>
<dbReference type="Pfam" id="PF01131">
    <property type="entry name" value="Topoisom_bac"/>
    <property type="match status" value="1"/>
</dbReference>
<evidence type="ECO:0000256" key="9">
    <source>
        <dbReference type="SAM" id="MobiDB-lite"/>
    </source>
</evidence>
<feature type="binding site" evidence="8">
    <location>
        <position position="103"/>
    </location>
    <ligand>
        <name>Mg(2+)</name>
        <dbReference type="ChEBI" id="CHEBI:18420"/>
        <label>1</label>
        <note>catalytic</note>
    </ligand>
</feature>
<dbReference type="InterPro" id="IPR000380">
    <property type="entry name" value="Topo_IA"/>
</dbReference>
<dbReference type="PROSITE" id="PS52039">
    <property type="entry name" value="TOPO_IA_2"/>
    <property type="match status" value="1"/>
</dbReference>
<dbReference type="NCBIfam" id="TIGR01056">
    <property type="entry name" value="topB"/>
    <property type="match status" value="1"/>
</dbReference>
<dbReference type="Gene3D" id="3.40.50.140">
    <property type="match status" value="1"/>
</dbReference>
<evidence type="ECO:0000256" key="4">
    <source>
        <dbReference type="ARBA" id="ARBA00022842"/>
    </source>
</evidence>
<dbReference type="PRINTS" id="PR00417">
    <property type="entry name" value="PRTPISMRASEI"/>
</dbReference>
<dbReference type="InterPro" id="IPR023406">
    <property type="entry name" value="Topo_IA_AS"/>
</dbReference>
<dbReference type="CDD" id="cd03362">
    <property type="entry name" value="TOPRIM_TopoIA_TopoIII"/>
    <property type="match status" value="1"/>
</dbReference>
<dbReference type="GO" id="GO:0043597">
    <property type="term" value="C:cytoplasmic replication fork"/>
    <property type="evidence" value="ECO:0007669"/>
    <property type="project" value="TreeGrafter"/>
</dbReference>
<dbReference type="AlphaFoldDB" id="A0A2S0VRL1"/>
<feature type="region of interest" description="Interaction with DNA" evidence="8">
    <location>
        <begin position="194"/>
        <end position="199"/>
    </location>
</feature>
<dbReference type="Gene3D" id="1.10.290.10">
    <property type="entry name" value="Topoisomerase I, domain 4"/>
    <property type="match status" value="1"/>
</dbReference>
<keyword evidence="4 8" id="KW-0460">Magnesium</keyword>
<feature type="domain" description="Toprim" evidence="10">
    <location>
        <begin position="1"/>
        <end position="134"/>
    </location>
</feature>
<dbReference type="PANTHER" id="PTHR11390">
    <property type="entry name" value="PROKARYOTIC DNA TOPOISOMERASE"/>
    <property type="match status" value="1"/>
</dbReference>
<dbReference type="InterPro" id="IPR003602">
    <property type="entry name" value="Topo_IA_DNA-bd_dom"/>
</dbReference>
<evidence type="ECO:0000256" key="2">
    <source>
        <dbReference type="ARBA" id="ARBA00009446"/>
    </source>
</evidence>
<accession>A0A2S0VRL1</accession>
<dbReference type="GO" id="GO:0006265">
    <property type="term" value="P:DNA topological change"/>
    <property type="evidence" value="ECO:0007669"/>
    <property type="project" value="UniProtKB-UniRule"/>
</dbReference>
<dbReference type="GO" id="GO:0003677">
    <property type="term" value="F:DNA binding"/>
    <property type="evidence" value="ECO:0007669"/>
    <property type="project" value="UniProtKB-KW"/>
</dbReference>
<evidence type="ECO:0000256" key="8">
    <source>
        <dbReference type="HAMAP-Rule" id="MF_00953"/>
    </source>
</evidence>
<dbReference type="SUPFAM" id="SSF56712">
    <property type="entry name" value="Prokaryotic type I DNA topoisomerase"/>
    <property type="match status" value="1"/>
</dbReference>
<dbReference type="InterPro" id="IPR013826">
    <property type="entry name" value="Topo_IA_cen_sub3"/>
</dbReference>
<dbReference type="HAMAP" id="MF_00953">
    <property type="entry name" value="Topoisom_3_prok"/>
    <property type="match status" value="1"/>
</dbReference>
<comment type="function">
    <text evidence="8">Releases the supercoiling and torsional tension of DNA, which is introduced during the DNA replication and transcription, by transiently cleaving and rejoining one strand of the DNA duplex. Introduces a single-strand break via transesterification at a target site in duplex DNA. The scissile phosphodiester is attacked by the catalytic tyrosine of the enzyme, resulting in the formation of a DNA-(5'-phosphotyrosyl)-enzyme intermediate and the expulsion of a 3'-OH DNA strand. The free DNA strand then undergoes passage around the unbroken strand, thus removing DNA supercoils. Finally, in the religation step, the DNA 3'-OH attacks the covalent intermediate to expel the active-site tyrosine and restore the DNA phosphodiester backbone.</text>
</comment>
<dbReference type="Proteomes" id="UP000244441">
    <property type="component" value="Chromosome"/>
</dbReference>
<feature type="domain" description="Topo IA-type catalytic" evidence="11">
    <location>
        <begin position="155"/>
        <end position="635"/>
    </location>
</feature>
<evidence type="ECO:0000313" key="13">
    <source>
        <dbReference type="Proteomes" id="UP000244441"/>
    </source>
</evidence>
<dbReference type="FunFam" id="1.10.290.10:FF:000004">
    <property type="entry name" value="DNA topoisomerase 3"/>
    <property type="match status" value="1"/>
</dbReference>
<keyword evidence="3 8" id="KW-0479">Metal-binding</keyword>
<feature type="binding site" evidence="8">
    <location>
        <position position="7"/>
    </location>
    <ligand>
        <name>Mg(2+)</name>
        <dbReference type="ChEBI" id="CHEBI:18420"/>
        <label>1</label>
        <note>catalytic</note>
    </ligand>
</feature>
<dbReference type="GO" id="GO:0006310">
    <property type="term" value="P:DNA recombination"/>
    <property type="evidence" value="ECO:0007669"/>
    <property type="project" value="TreeGrafter"/>
</dbReference>
<dbReference type="Gene3D" id="2.70.20.10">
    <property type="entry name" value="Topoisomerase I, domain 3"/>
    <property type="match status" value="1"/>
</dbReference>
<dbReference type="KEGG" id="cate:C2869_10620"/>
<feature type="site" description="Interaction with DNA" evidence="8">
    <location>
        <position position="330"/>
    </location>
</feature>
<dbReference type="InterPro" id="IPR006171">
    <property type="entry name" value="TOPRIM_dom"/>
</dbReference>
<feature type="compositionally biased region" description="Polar residues" evidence="9">
    <location>
        <begin position="465"/>
        <end position="481"/>
    </location>
</feature>
<comment type="similarity">
    <text evidence="2 8">Belongs to the type IA topoisomerase family.</text>
</comment>
<protein>
    <recommendedName>
        <fullName evidence="8">DNA topoisomerase 3</fullName>
        <ecNumber evidence="8">5.6.2.1</ecNumber>
    </recommendedName>
    <alternativeName>
        <fullName evidence="8">DNA topoisomerase III</fullName>
    </alternativeName>
</protein>
<keyword evidence="13" id="KW-1185">Reference proteome</keyword>
<comment type="cofactor">
    <cofactor evidence="8">
        <name>Mg(2+)</name>
        <dbReference type="ChEBI" id="CHEBI:18420"/>
    </cofactor>
    <text evidence="8">Binds two Mg(2+) per subunit.</text>
</comment>
<evidence type="ECO:0000256" key="7">
    <source>
        <dbReference type="ARBA" id="ARBA00023235"/>
    </source>
</evidence>
<dbReference type="InterPro" id="IPR034144">
    <property type="entry name" value="TOPRIM_TopoIII"/>
</dbReference>
<dbReference type="GO" id="GO:0003917">
    <property type="term" value="F:DNA topoisomerase type I (single strand cut, ATP-independent) activity"/>
    <property type="evidence" value="ECO:0007669"/>
    <property type="project" value="UniProtKB-UniRule"/>
</dbReference>
<evidence type="ECO:0000256" key="5">
    <source>
        <dbReference type="ARBA" id="ARBA00023029"/>
    </source>
</evidence>
<comment type="catalytic activity">
    <reaction evidence="1 8">
        <text>ATP-independent breakage of single-stranded DNA, followed by passage and rejoining.</text>
        <dbReference type="EC" id="5.6.2.1"/>
    </reaction>
</comment>
<dbReference type="GO" id="GO:0000287">
    <property type="term" value="F:magnesium ion binding"/>
    <property type="evidence" value="ECO:0007669"/>
    <property type="project" value="UniProtKB-UniRule"/>
</dbReference>
<comment type="caution">
    <text evidence="8">Lacks conserved residue(s) required for the propagation of feature annotation.</text>
</comment>